<accession>A0ACB9J6J6</accession>
<reference evidence="1 2" key="2">
    <citation type="journal article" date="2022" name="Mol. Ecol. Resour.">
        <title>The genomes of chicory, endive, great burdock and yacon provide insights into Asteraceae paleo-polyploidization history and plant inulin production.</title>
        <authorList>
            <person name="Fan W."/>
            <person name="Wang S."/>
            <person name="Wang H."/>
            <person name="Wang A."/>
            <person name="Jiang F."/>
            <person name="Liu H."/>
            <person name="Zhao H."/>
            <person name="Xu D."/>
            <person name="Zhang Y."/>
        </authorList>
    </citation>
    <scope>NUCLEOTIDE SEQUENCE [LARGE SCALE GENOMIC DNA]</scope>
    <source>
        <strain evidence="2">cv. Yunnan</strain>
        <tissue evidence="1">Leaves</tissue>
    </source>
</reference>
<evidence type="ECO:0000313" key="1">
    <source>
        <dbReference type="EMBL" id="KAI3816098.1"/>
    </source>
</evidence>
<keyword evidence="2" id="KW-1185">Reference proteome</keyword>
<gene>
    <name evidence="1" type="ORF">L1987_15787</name>
</gene>
<name>A0ACB9J6J6_9ASTR</name>
<sequence>MPPVALSWSSASPNMMPKYVNGSSRDIKTEFITSEIHPQSFGISAWYFQPNNYLSAAVKDTIAVGNALCADVRECVMRYFARNGLHSVGAHTNSPCLKLKPVSEVLTNGYLEVGVNTYGGGSWHTWFDSDLMLVGRMIIQEGQGDCASYSHQLVRIQEPIMRIPTLAIHLARGVNGGFTMNVQCYLDFVLATSVHTKLFQVFADNDPEEKPNDSPYTGSNQQHHFLLWQLLARALYAYFAQGEHISFSKAHSLNGANEVNHASCFKKYSFAKMWFEWNEYCCHHDFEIATISVAD</sequence>
<evidence type="ECO:0000313" key="2">
    <source>
        <dbReference type="Proteomes" id="UP001056120"/>
    </source>
</evidence>
<comment type="caution">
    <text evidence="1">The sequence shown here is derived from an EMBL/GenBank/DDBJ whole genome shotgun (WGS) entry which is preliminary data.</text>
</comment>
<proteinExistence type="predicted"/>
<dbReference type="Proteomes" id="UP001056120">
    <property type="component" value="Linkage Group LG05"/>
</dbReference>
<protein>
    <submittedName>
        <fullName evidence="1">Uncharacterized protein</fullName>
    </submittedName>
</protein>
<reference evidence="2" key="1">
    <citation type="journal article" date="2022" name="Mol. Ecol. Resour.">
        <title>The genomes of chicory, endive, great burdock and yacon provide insights into Asteraceae palaeo-polyploidization history and plant inulin production.</title>
        <authorList>
            <person name="Fan W."/>
            <person name="Wang S."/>
            <person name="Wang H."/>
            <person name="Wang A."/>
            <person name="Jiang F."/>
            <person name="Liu H."/>
            <person name="Zhao H."/>
            <person name="Xu D."/>
            <person name="Zhang Y."/>
        </authorList>
    </citation>
    <scope>NUCLEOTIDE SEQUENCE [LARGE SCALE GENOMIC DNA]</scope>
    <source>
        <strain evidence="2">cv. Yunnan</strain>
    </source>
</reference>
<organism evidence="1 2">
    <name type="scientific">Smallanthus sonchifolius</name>
    <dbReference type="NCBI Taxonomy" id="185202"/>
    <lineage>
        <taxon>Eukaryota</taxon>
        <taxon>Viridiplantae</taxon>
        <taxon>Streptophyta</taxon>
        <taxon>Embryophyta</taxon>
        <taxon>Tracheophyta</taxon>
        <taxon>Spermatophyta</taxon>
        <taxon>Magnoliopsida</taxon>
        <taxon>eudicotyledons</taxon>
        <taxon>Gunneridae</taxon>
        <taxon>Pentapetalae</taxon>
        <taxon>asterids</taxon>
        <taxon>campanulids</taxon>
        <taxon>Asterales</taxon>
        <taxon>Asteraceae</taxon>
        <taxon>Asteroideae</taxon>
        <taxon>Heliantheae alliance</taxon>
        <taxon>Millerieae</taxon>
        <taxon>Smallanthus</taxon>
    </lineage>
</organism>
<dbReference type="EMBL" id="CM042022">
    <property type="protein sequence ID" value="KAI3816098.1"/>
    <property type="molecule type" value="Genomic_DNA"/>
</dbReference>